<evidence type="ECO:0008006" key="4">
    <source>
        <dbReference type="Google" id="ProtNLM"/>
    </source>
</evidence>
<name>A0AAE0NCI9_9PEZI</name>
<evidence type="ECO:0000313" key="3">
    <source>
        <dbReference type="Proteomes" id="UP001285441"/>
    </source>
</evidence>
<sequence length="296" mass="30166">MKANFLLTSLFAAPGLSMGHLPVMCFSSPPIQLHAGVSLVSARIYNPLARRCTASLAFGDPNFLPVSYTFESAQCAGQQLASFLVPLGAPNGDAFVTWQCAGQSPTCSYANVSGGQASPSLDLNGKGSISCIVQALGTSTTLTTLTRGSSTIVETLLSAFTSVTTAPVTQTVAAPWTMSSALNSGTVSVTVPTFDSSGTQGTPTLTLPTPTLPTPTLPTLTLPTLTLTAPALPSSTASNVSTLSITSTPLAVVEQDVFPTASRGSSINPSVVAATVFSTITIMQTMTAFLTATCST</sequence>
<feature type="signal peptide" evidence="1">
    <location>
        <begin position="1"/>
        <end position="19"/>
    </location>
</feature>
<protein>
    <recommendedName>
        <fullName evidence="4">Ig-like domain-containing protein</fullName>
    </recommendedName>
</protein>
<evidence type="ECO:0000313" key="2">
    <source>
        <dbReference type="EMBL" id="KAK3377654.1"/>
    </source>
</evidence>
<organism evidence="2 3">
    <name type="scientific">Podospora didyma</name>
    <dbReference type="NCBI Taxonomy" id="330526"/>
    <lineage>
        <taxon>Eukaryota</taxon>
        <taxon>Fungi</taxon>
        <taxon>Dikarya</taxon>
        <taxon>Ascomycota</taxon>
        <taxon>Pezizomycotina</taxon>
        <taxon>Sordariomycetes</taxon>
        <taxon>Sordariomycetidae</taxon>
        <taxon>Sordariales</taxon>
        <taxon>Podosporaceae</taxon>
        <taxon>Podospora</taxon>
    </lineage>
</organism>
<gene>
    <name evidence="2" type="ORF">B0H63DRAFT_524939</name>
</gene>
<evidence type="ECO:0000256" key="1">
    <source>
        <dbReference type="SAM" id="SignalP"/>
    </source>
</evidence>
<dbReference type="Proteomes" id="UP001285441">
    <property type="component" value="Unassembled WGS sequence"/>
</dbReference>
<keyword evidence="3" id="KW-1185">Reference proteome</keyword>
<reference evidence="2" key="2">
    <citation type="submission" date="2023-06" db="EMBL/GenBank/DDBJ databases">
        <authorList>
            <consortium name="Lawrence Berkeley National Laboratory"/>
            <person name="Haridas S."/>
            <person name="Hensen N."/>
            <person name="Bonometti L."/>
            <person name="Westerberg I."/>
            <person name="Brannstrom I.O."/>
            <person name="Guillou S."/>
            <person name="Cros-Aarteil S."/>
            <person name="Calhoun S."/>
            <person name="Kuo A."/>
            <person name="Mondo S."/>
            <person name="Pangilinan J."/>
            <person name="Riley R."/>
            <person name="LaButti K."/>
            <person name="Andreopoulos B."/>
            <person name="Lipzen A."/>
            <person name="Chen C."/>
            <person name="Yanf M."/>
            <person name="Daum C."/>
            <person name="Ng V."/>
            <person name="Clum A."/>
            <person name="Steindorff A."/>
            <person name="Ohm R."/>
            <person name="Martin F."/>
            <person name="Silar P."/>
            <person name="Natvig D."/>
            <person name="Lalanne C."/>
            <person name="Gautier V."/>
            <person name="Ament-velasquez S.L."/>
            <person name="Kruys A."/>
            <person name="Hutchinson M.I."/>
            <person name="Powell A.J."/>
            <person name="Barry K."/>
            <person name="Miller A.N."/>
            <person name="Grigoriev I.V."/>
            <person name="Debuchy R."/>
            <person name="Gladieux P."/>
            <person name="Thoren M.H."/>
            <person name="Johannesson H."/>
        </authorList>
    </citation>
    <scope>NUCLEOTIDE SEQUENCE</scope>
    <source>
        <strain evidence="2">CBS 232.78</strain>
    </source>
</reference>
<dbReference type="AlphaFoldDB" id="A0AAE0NCI9"/>
<accession>A0AAE0NCI9</accession>
<dbReference type="EMBL" id="JAULSW010000006">
    <property type="protein sequence ID" value="KAK3377654.1"/>
    <property type="molecule type" value="Genomic_DNA"/>
</dbReference>
<keyword evidence="1" id="KW-0732">Signal</keyword>
<feature type="chain" id="PRO_5042163484" description="Ig-like domain-containing protein" evidence="1">
    <location>
        <begin position="20"/>
        <end position="296"/>
    </location>
</feature>
<reference evidence="2" key="1">
    <citation type="journal article" date="2023" name="Mol. Phylogenet. Evol.">
        <title>Genome-scale phylogeny and comparative genomics of the fungal order Sordariales.</title>
        <authorList>
            <person name="Hensen N."/>
            <person name="Bonometti L."/>
            <person name="Westerberg I."/>
            <person name="Brannstrom I.O."/>
            <person name="Guillou S."/>
            <person name="Cros-Aarteil S."/>
            <person name="Calhoun S."/>
            <person name="Haridas S."/>
            <person name="Kuo A."/>
            <person name="Mondo S."/>
            <person name="Pangilinan J."/>
            <person name="Riley R."/>
            <person name="LaButti K."/>
            <person name="Andreopoulos B."/>
            <person name="Lipzen A."/>
            <person name="Chen C."/>
            <person name="Yan M."/>
            <person name="Daum C."/>
            <person name="Ng V."/>
            <person name="Clum A."/>
            <person name="Steindorff A."/>
            <person name="Ohm R.A."/>
            <person name="Martin F."/>
            <person name="Silar P."/>
            <person name="Natvig D.O."/>
            <person name="Lalanne C."/>
            <person name="Gautier V."/>
            <person name="Ament-Velasquez S.L."/>
            <person name="Kruys A."/>
            <person name="Hutchinson M.I."/>
            <person name="Powell A.J."/>
            <person name="Barry K."/>
            <person name="Miller A.N."/>
            <person name="Grigoriev I.V."/>
            <person name="Debuchy R."/>
            <person name="Gladieux P."/>
            <person name="Hiltunen Thoren M."/>
            <person name="Johannesson H."/>
        </authorList>
    </citation>
    <scope>NUCLEOTIDE SEQUENCE</scope>
    <source>
        <strain evidence="2">CBS 232.78</strain>
    </source>
</reference>
<comment type="caution">
    <text evidence="2">The sequence shown here is derived from an EMBL/GenBank/DDBJ whole genome shotgun (WGS) entry which is preliminary data.</text>
</comment>
<proteinExistence type="predicted"/>